<dbReference type="FunFam" id="4.10.280.10:FF:000032">
    <property type="entry name" value="Transcription factor bHLH123 family"/>
    <property type="match status" value="1"/>
</dbReference>
<evidence type="ECO:0000259" key="8">
    <source>
        <dbReference type="PROSITE" id="PS50888"/>
    </source>
</evidence>
<comment type="caution">
    <text evidence="9">The sequence shown here is derived from an EMBL/GenBank/DDBJ whole genome shotgun (WGS) entry which is preliminary data.</text>
</comment>
<dbReference type="PANTHER" id="PTHR16223:SF56">
    <property type="entry name" value="TRANSCRIPTION FACTOR BHLH110"/>
    <property type="match status" value="1"/>
</dbReference>
<keyword evidence="4" id="KW-0238">DNA-binding</keyword>
<gene>
    <name evidence="9" type="ORF">IFM89_016566</name>
</gene>
<evidence type="ECO:0000256" key="7">
    <source>
        <dbReference type="SAM" id="MobiDB-lite"/>
    </source>
</evidence>
<evidence type="ECO:0000256" key="1">
    <source>
        <dbReference type="ARBA" id="ARBA00004123"/>
    </source>
</evidence>
<organism evidence="9 10">
    <name type="scientific">Coptis chinensis</name>
    <dbReference type="NCBI Taxonomy" id="261450"/>
    <lineage>
        <taxon>Eukaryota</taxon>
        <taxon>Viridiplantae</taxon>
        <taxon>Streptophyta</taxon>
        <taxon>Embryophyta</taxon>
        <taxon>Tracheophyta</taxon>
        <taxon>Spermatophyta</taxon>
        <taxon>Magnoliopsida</taxon>
        <taxon>Ranunculales</taxon>
        <taxon>Ranunculaceae</taxon>
        <taxon>Coptidoideae</taxon>
        <taxon>Coptis</taxon>
    </lineage>
</organism>
<dbReference type="PROSITE" id="PS50888">
    <property type="entry name" value="BHLH"/>
    <property type="match status" value="1"/>
</dbReference>
<comment type="subunit">
    <text evidence="2">Homodimer.</text>
</comment>
<proteinExistence type="predicted"/>
<dbReference type="AlphaFoldDB" id="A0A835I0J2"/>
<dbReference type="CDD" id="cd11393">
    <property type="entry name" value="bHLH_AtbHLH_like"/>
    <property type="match status" value="1"/>
</dbReference>
<name>A0A835I0J2_9MAGN</name>
<evidence type="ECO:0000256" key="5">
    <source>
        <dbReference type="ARBA" id="ARBA00023163"/>
    </source>
</evidence>
<evidence type="ECO:0000313" key="10">
    <source>
        <dbReference type="Proteomes" id="UP000631114"/>
    </source>
</evidence>
<dbReference type="GO" id="GO:0046983">
    <property type="term" value="F:protein dimerization activity"/>
    <property type="evidence" value="ECO:0007669"/>
    <property type="project" value="InterPro"/>
</dbReference>
<keyword evidence="10" id="KW-1185">Reference proteome</keyword>
<evidence type="ECO:0000256" key="6">
    <source>
        <dbReference type="ARBA" id="ARBA00023242"/>
    </source>
</evidence>
<dbReference type="GO" id="GO:0005634">
    <property type="term" value="C:nucleus"/>
    <property type="evidence" value="ECO:0007669"/>
    <property type="project" value="UniProtKB-SubCell"/>
</dbReference>
<feature type="compositionally biased region" description="Polar residues" evidence="7">
    <location>
        <begin position="274"/>
        <end position="291"/>
    </location>
</feature>
<sequence>MESANLHHQQQLHQEQFVESSSLSTPSFYGSSGDNNSWNPNLISNAGDLNLNVNGFLSNSRGSRQNNVNYLVPPSINTSMIQDLGYHHWISSTGNFTNQSAHELHLARIKEELSESPHRFSETINCLSSNPEEFHLPSTSYIKERRDLNDLSEKILLKTFSSGCQLNDLQDGTLYSNSQSSVRGTATSTRGNFSQIFPSANVSTTNSPFSSMNMQVLDLLTSTKSGGGFGQLRHNNLGLFKETPSFDLDHMKESSHWLTSSSNKVSSFANEVTETKRSSSVMEPKASNTASKKPRFESRASLAPFKVRKEKLGDRIAALQQLVAPFGKTDTASVLMEAIGYIKFLQDQVETLSVPYMKSLCNNSARSIHKNLKEGDDEDTKRDLRSRGLCLVPMSCISYIASDNIGGWLGSDYGGRT</sequence>
<feature type="compositionally biased region" description="Low complexity" evidence="7">
    <location>
        <begin position="1"/>
        <end position="15"/>
    </location>
</feature>
<evidence type="ECO:0000313" key="9">
    <source>
        <dbReference type="EMBL" id="KAF9609480.1"/>
    </source>
</evidence>
<protein>
    <recommendedName>
        <fullName evidence="8">BHLH domain-containing protein</fullName>
    </recommendedName>
</protein>
<evidence type="ECO:0000256" key="4">
    <source>
        <dbReference type="ARBA" id="ARBA00023125"/>
    </source>
</evidence>
<feature type="region of interest" description="Disordered" evidence="7">
    <location>
        <begin position="1"/>
        <end position="31"/>
    </location>
</feature>
<dbReference type="SUPFAM" id="SSF47459">
    <property type="entry name" value="HLH, helix-loop-helix DNA-binding domain"/>
    <property type="match status" value="1"/>
</dbReference>
<keyword evidence="3" id="KW-0805">Transcription regulation</keyword>
<dbReference type="PANTHER" id="PTHR16223">
    <property type="entry name" value="TRANSCRIPTION FACTOR BHLH83-RELATED"/>
    <property type="match status" value="1"/>
</dbReference>
<accession>A0A835I0J2</accession>
<evidence type="ECO:0000256" key="3">
    <source>
        <dbReference type="ARBA" id="ARBA00023015"/>
    </source>
</evidence>
<dbReference type="InterPro" id="IPR011598">
    <property type="entry name" value="bHLH_dom"/>
</dbReference>
<reference evidence="9 10" key="1">
    <citation type="submission" date="2020-10" db="EMBL/GenBank/DDBJ databases">
        <title>The Coptis chinensis genome and diversification of protoberbering-type alkaloids.</title>
        <authorList>
            <person name="Wang B."/>
            <person name="Shu S."/>
            <person name="Song C."/>
            <person name="Liu Y."/>
        </authorList>
    </citation>
    <scope>NUCLEOTIDE SEQUENCE [LARGE SCALE GENOMIC DNA]</scope>
    <source>
        <strain evidence="9">HL-2020</strain>
        <tissue evidence="9">Leaf</tissue>
    </source>
</reference>
<feature type="domain" description="BHLH" evidence="8">
    <location>
        <begin position="296"/>
        <end position="345"/>
    </location>
</feature>
<evidence type="ECO:0000256" key="2">
    <source>
        <dbReference type="ARBA" id="ARBA00011738"/>
    </source>
</evidence>
<feature type="region of interest" description="Disordered" evidence="7">
    <location>
        <begin position="274"/>
        <end position="295"/>
    </location>
</feature>
<dbReference type="InterPro" id="IPR036638">
    <property type="entry name" value="HLH_DNA-bd_sf"/>
</dbReference>
<dbReference type="GO" id="GO:0000981">
    <property type="term" value="F:DNA-binding transcription factor activity, RNA polymerase II-specific"/>
    <property type="evidence" value="ECO:0007669"/>
    <property type="project" value="TreeGrafter"/>
</dbReference>
<dbReference type="GO" id="GO:0000978">
    <property type="term" value="F:RNA polymerase II cis-regulatory region sequence-specific DNA binding"/>
    <property type="evidence" value="ECO:0007669"/>
    <property type="project" value="TreeGrafter"/>
</dbReference>
<dbReference type="OrthoDB" id="760019at2759"/>
<dbReference type="EMBL" id="JADFTS010000004">
    <property type="protein sequence ID" value="KAF9609480.1"/>
    <property type="molecule type" value="Genomic_DNA"/>
</dbReference>
<dbReference type="InterPro" id="IPR045843">
    <property type="entry name" value="IND-like"/>
</dbReference>
<feature type="compositionally biased region" description="Polar residues" evidence="7">
    <location>
        <begin position="17"/>
        <end position="31"/>
    </location>
</feature>
<dbReference type="Gene3D" id="4.10.280.10">
    <property type="entry name" value="Helix-loop-helix DNA-binding domain"/>
    <property type="match status" value="1"/>
</dbReference>
<keyword evidence="6" id="KW-0539">Nucleus</keyword>
<dbReference type="Proteomes" id="UP000631114">
    <property type="component" value="Unassembled WGS sequence"/>
</dbReference>
<keyword evidence="5" id="KW-0804">Transcription</keyword>
<dbReference type="InterPro" id="IPR045239">
    <property type="entry name" value="bHLH95_bHLH"/>
</dbReference>
<comment type="subcellular location">
    <subcellularLocation>
        <location evidence="1">Nucleus</location>
    </subcellularLocation>
</comment>